<dbReference type="PANTHER" id="PTHR48228:SF5">
    <property type="entry name" value="ALPHA-METHYLACYL-COA RACEMASE"/>
    <property type="match status" value="1"/>
</dbReference>
<dbReference type="PANTHER" id="PTHR48228">
    <property type="entry name" value="SUCCINYL-COA--D-CITRAMALATE COA-TRANSFERASE"/>
    <property type="match status" value="1"/>
</dbReference>
<keyword evidence="3" id="KW-1185">Reference proteome</keyword>
<evidence type="ECO:0000313" key="2">
    <source>
        <dbReference type="EMBL" id="MDH6284693.1"/>
    </source>
</evidence>
<dbReference type="Gene3D" id="3.40.50.10540">
    <property type="entry name" value="Crotonobetainyl-coa:carnitine coa-transferase, domain 1"/>
    <property type="match status" value="1"/>
</dbReference>
<protein>
    <submittedName>
        <fullName evidence="2">Alpha-methylacyl-CoA racemase</fullName>
        <ecNumber evidence="2">5.1.99.4</ecNumber>
    </submittedName>
</protein>
<dbReference type="EMBL" id="JARXVC010000025">
    <property type="protein sequence ID" value="MDH6284693.1"/>
    <property type="molecule type" value="Genomic_DNA"/>
</dbReference>
<gene>
    <name evidence="2" type="ORF">M2280_005954</name>
</gene>
<dbReference type="InterPro" id="IPR023606">
    <property type="entry name" value="CoA-Trfase_III_dom_1_sf"/>
</dbReference>
<dbReference type="SUPFAM" id="SSF89796">
    <property type="entry name" value="CoA-transferase family III (CaiB/BaiF)"/>
    <property type="match status" value="1"/>
</dbReference>
<sequence>MKPVLEGLRVVELAGIGPSPHAAMLLADLGADVVRIERPGGVTQLLPVEKDAGLRNRRSVGADLKDPEGLQRVLELVDEADVLIEGYRPGVAERLGIGPEVCRKRNRRLVYARITGWGQDGPLAHYAGHDINYLALTGALNAIGREGERPHAPLNLVADLGGGSMLAIMGILSALYSREQTGEGDVVDIAMVDGVSALMTMFWTLTENGLWSAERGTNVIDGAAPFYDTYECADGRHIAVGAVESPFYAQLLEGLGLDPADLPDQYDQAAWPIVRKQFAEVFRGQSRDKWVDTFAQLDACVTPVLALDEVSDHPHIAARHTVVESFGQRQPAAAPRFANAAPATYSPPRVPGADTDDVFNDWGVDDAD</sequence>
<dbReference type="RefSeq" id="WP_280763896.1">
    <property type="nucleotide sequence ID" value="NZ_JARXVC010000025.1"/>
</dbReference>
<dbReference type="GO" id="GO:0008111">
    <property type="term" value="F:alpha-methylacyl-CoA racemase activity"/>
    <property type="evidence" value="ECO:0007669"/>
    <property type="project" value="UniProtKB-EC"/>
</dbReference>
<accession>A0ABT6MK57</accession>
<feature type="region of interest" description="Disordered" evidence="1">
    <location>
        <begin position="338"/>
        <end position="368"/>
    </location>
</feature>
<dbReference type="InterPro" id="IPR044855">
    <property type="entry name" value="CoA-Trfase_III_dom3_sf"/>
</dbReference>
<dbReference type="InterPro" id="IPR050509">
    <property type="entry name" value="CoA-transferase_III"/>
</dbReference>
<organism evidence="2 3">
    <name type="scientific">Prescottella agglutinans</name>
    <dbReference type="NCBI Taxonomy" id="1644129"/>
    <lineage>
        <taxon>Bacteria</taxon>
        <taxon>Bacillati</taxon>
        <taxon>Actinomycetota</taxon>
        <taxon>Actinomycetes</taxon>
        <taxon>Mycobacteriales</taxon>
        <taxon>Nocardiaceae</taxon>
        <taxon>Prescottella</taxon>
    </lineage>
</organism>
<keyword evidence="2" id="KW-0413">Isomerase</keyword>
<dbReference type="InterPro" id="IPR003673">
    <property type="entry name" value="CoA-Trfase_fam_III"/>
</dbReference>
<evidence type="ECO:0000313" key="3">
    <source>
        <dbReference type="Proteomes" id="UP001160334"/>
    </source>
</evidence>
<dbReference type="Gene3D" id="3.30.1540.10">
    <property type="entry name" value="formyl-coa transferase, domain 3"/>
    <property type="match status" value="1"/>
</dbReference>
<dbReference type="Pfam" id="PF02515">
    <property type="entry name" value="CoA_transf_3"/>
    <property type="match status" value="1"/>
</dbReference>
<name>A0ABT6MK57_9NOCA</name>
<dbReference type="Proteomes" id="UP001160334">
    <property type="component" value="Unassembled WGS sequence"/>
</dbReference>
<evidence type="ECO:0000256" key="1">
    <source>
        <dbReference type="SAM" id="MobiDB-lite"/>
    </source>
</evidence>
<reference evidence="2 3" key="1">
    <citation type="submission" date="2023-04" db="EMBL/GenBank/DDBJ databases">
        <title>Forest soil microbial communities from Buena Vista Peninsula, Colon Province, Panama.</title>
        <authorList>
            <person name="Bouskill N."/>
        </authorList>
    </citation>
    <scope>NUCLEOTIDE SEQUENCE [LARGE SCALE GENOMIC DNA]</scope>
    <source>
        <strain evidence="2 3">CFH S0262</strain>
    </source>
</reference>
<proteinExistence type="predicted"/>
<dbReference type="EC" id="5.1.99.4" evidence="2"/>
<comment type="caution">
    <text evidence="2">The sequence shown here is derived from an EMBL/GenBank/DDBJ whole genome shotgun (WGS) entry which is preliminary data.</text>
</comment>
<feature type="compositionally biased region" description="Acidic residues" evidence="1">
    <location>
        <begin position="354"/>
        <end position="368"/>
    </location>
</feature>